<dbReference type="SUPFAM" id="SSF56112">
    <property type="entry name" value="Protein kinase-like (PK-like)"/>
    <property type="match status" value="1"/>
</dbReference>
<dbReference type="Gene3D" id="1.10.510.10">
    <property type="entry name" value="Transferase(Phosphotransferase) domain 1"/>
    <property type="match status" value="1"/>
</dbReference>
<dbReference type="InterPro" id="IPR000719">
    <property type="entry name" value="Prot_kinase_dom"/>
</dbReference>
<keyword evidence="10" id="KW-1185">Reference proteome</keyword>
<reference evidence="9 10" key="1">
    <citation type="submission" date="2024-04" db="EMBL/GenBank/DDBJ databases">
        <title>genome sequences of Mucor flavus KT1a and Helicostylum pulchrum KT1b strains isolation_sourced from the surface of a dry-aged beef.</title>
        <authorList>
            <person name="Toyotome T."/>
            <person name="Hosono M."/>
            <person name="Torimaru M."/>
            <person name="Fukuda K."/>
            <person name="Mikami N."/>
        </authorList>
    </citation>
    <scope>NUCLEOTIDE SEQUENCE [LARGE SCALE GENOMIC DNA]</scope>
    <source>
        <strain evidence="9 10">KT1b</strain>
    </source>
</reference>
<feature type="region of interest" description="Disordered" evidence="7">
    <location>
        <begin position="513"/>
        <end position="532"/>
    </location>
</feature>
<proteinExistence type="predicted"/>
<feature type="compositionally biased region" description="Polar residues" evidence="7">
    <location>
        <begin position="513"/>
        <end position="526"/>
    </location>
</feature>
<dbReference type="PANTHER" id="PTHR44167:SF23">
    <property type="entry name" value="CDC7 KINASE, ISOFORM A-RELATED"/>
    <property type="match status" value="1"/>
</dbReference>
<keyword evidence="5" id="KW-0418">Kinase</keyword>
<feature type="compositionally biased region" description="Basic and acidic residues" evidence="7">
    <location>
        <begin position="143"/>
        <end position="155"/>
    </location>
</feature>
<dbReference type="PROSITE" id="PS00108">
    <property type="entry name" value="PROTEIN_KINASE_ST"/>
    <property type="match status" value="1"/>
</dbReference>
<evidence type="ECO:0000256" key="6">
    <source>
        <dbReference type="ARBA" id="ARBA00022840"/>
    </source>
</evidence>
<dbReference type="Gene3D" id="3.30.200.20">
    <property type="entry name" value="Phosphorylase Kinase, domain 1"/>
    <property type="match status" value="1"/>
</dbReference>
<keyword evidence="6" id="KW-0067">ATP-binding</keyword>
<dbReference type="Proteomes" id="UP001476247">
    <property type="component" value="Unassembled WGS sequence"/>
</dbReference>
<feature type="compositionally biased region" description="Low complexity" evidence="7">
    <location>
        <begin position="79"/>
        <end position="88"/>
    </location>
</feature>
<dbReference type="PANTHER" id="PTHR44167">
    <property type="entry name" value="OVARIAN-SPECIFIC SERINE/THREONINE-PROTEIN KINASE LOK-RELATED"/>
    <property type="match status" value="1"/>
</dbReference>
<dbReference type="PROSITE" id="PS50011">
    <property type="entry name" value="PROTEIN_KINASE_DOM"/>
    <property type="match status" value="1"/>
</dbReference>
<comment type="caution">
    <text evidence="9">The sequence shown here is derived from an EMBL/GenBank/DDBJ whole genome shotgun (WGS) entry which is preliminary data.</text>
</comment>
<feature type="compositionally biased region" description="Low complexity" evidence="7">
    <location>
        <begin position="251"/>
        <end position="261"/>
    </location>
</feature>
<evidence type="ECO:0000259" key="8">
    <source>
        <dbReference type="PROSITE" id="PS50011"/>
    </source>
</evidence>
<evidence type="ECO:0000256" key="7">
    <source>
        <dbReference type="SAM" id="MobiDB-lite"/>
    </source>
</evidence>
<feature type="region of interest" description="Disordered" evidence="7">
    <location>
        <begin position="116"/>
        <end position="181"/>
    </location>
</feature>
<dbReference type="SMART" id="SM00220">
    <property type="entry name" value="S_TKc"/>
    <property type="match status" value="1"/>
</dbReference>
<name>A0ABP9Y0L3_9FUNG</name>
<feature type="compositionally biased region" description="Polar residues" evidence="7">
    <location>
        <begin position="156"/>
        <end position="174"/>
    </location>
</feature>
<organism evidence="9 10">
    <name type="scientific">Helicostylum pulchrum</name>
    <dbReference type="NCBI Taxonomy" id="562976"/>
    <lineage>
        <taxon>Eukaryota</taxon>
        <taxon>Fungi</taxon>
        <taxon>Fungi incertae sedis</taxon>
        <taxon>Mucoromycota</taxon>
        <taxon>Mucoromycotina</taxon>
        <taxon>Mucoromycetes</taxon>
        <taxon>Mucorales</taxon>
        <taxon>Mucorineae</taxon>
        <taxon>Mucoraceae</taxon>
        <taxon>Helicostylum</taxon>
    </lineage>
</organism>
<feature type="compositionally biased region" description="Polar residues" evidence="7">
    <location>
        <begin position="127"/>
        <end position="142"/>
    </location>
</feature>
<feature type="region of interest" description="Disordered" evidence="7">
    <location>
        <begin position="214"/>
        <end position="271"/>
    </location>
</feature>
<dbReference type="InterPro" id="IPR011009">
    <property type="entry name" value="Kinase-like_dom_sf"/>
</dbReference>
<dbReference type="Pfam" id="PF00069">
    <property type="entry name" value="Pkinase"/>
    <property type="match status" value="2"/>
</dbReference>
<evidence type="ECO:0000256" key="4">
    <source>
        <dbReference type="ARBA" id="ARBA00022741"/>
    </source>
</evidence>
<keyword evidence="3" id="KW-0808">Transferase</keyword>
<dbReference type="EC" id="2.7.11.1" evidence="1"/>
<keyword evidence="4" id="KW-0547">Nucleotide-binding</keyword>
<evidence type="ECO:0000313" key="10">
    <source>
        <dbReference type="Proteomes" id="UP001476247"/>
    </source>
</evidence>
<dbReference type="CDD" id="cd14019">
    <property type="entry name" value="STKc_Cdc7"/>
    <property type="match status" value="1"/>
</dbReference>
<keyword evidence="2" id="KW-0723">Serine/threonine-protein kinase</keyword>
<feature type="region of interest" description="Disordered" evidence="7">
    <location>
        <begin position="43"/>
        <end position="102"/>
    </location>
</feature>
<evidence type="ECO:0000256" key="2">
    <source>
        <dbReference type="ARBA" id="ARBA00022527"/>
    </source>
</evidence>
<evidence type="ECO:0000256" key="3">
    <source>
        <dbReference type="ARBA" id="ARBA00022679"/>
    </source>
</evidence>
<feature type="compositionally biased region" description="Basic and acidic residues" evidence="7">
    <location>
        <begin position="262"/>
        <end position="271"/>
    </location>
</feature>
<feature type="domain" description="Protein kinase" evidence="8">
    <location>
        <begin position="292"/>
        <end position="688"/>
    </location>
</feature>
<gene>
    <name evidence="9" type="ORF">HPULCUR_005983</name>
</gene>
<accession>A0ABP9Y0L3</accession>
<evidence type="ECO:0000313" key="9">
    <source>
        <dbReference type="EMBL" id="GAA5800547.1"/>
    </source>
</evidence>
<evidence type="ECO:0000256" key="1">
    <source>
        <dbReference type="ARBA" id="ARBA00012513"/>
    </source>
</evidence>
<feature type="compositionally biased region" description="Basic and acidic residues" evidence="7">
    <location>
        <begin position="234"/>
        <end position="250"/>
    </location>
</feature>
<protein>
    <recommendedName>
        <fullName evidence="1">non-specific serine/threonine protein kinase</fullName>
        <ecNumber evidence="1">2.7.11.1</ecNumber>
    </recommendedName>
</protein>
<dbReference type="InterPro" id="IPR008271">
    <property type="entry name" value="Ser/Thr_kinase_AS"/>
</dbReference>
<evidence type="ECO:0000256" key="5">
    <source>
        <dbReference type="ARBA" id="ARBA00022777"/>
    </source>
</evidence>
<sequence length="689" mass="77326">MSSTDNRGVPVVCAAAAGTKRKSTDDDNEIKLYLPPQQHRRINYFLASSPPPRLPSSPRLDSTQHASTEPLFRAPPSSPLSSSLTSKSYMKPRNASFIRNPKRKADELELTCLKNKSTKLSKDKGMNTPSPTHQQKYQTTPLNEKRRERSSDGQKRSNYSHSLIPQRIRTSTPAQPKDVIPPKFTTAKDVTALPKDVAAPTAPKVITAAKDVTSLQEPPKDAASLPAQQRNVTRVKEHEVAGSFDSKGDPVSDSTGTSVTTDGEKTEAAEAKAEAEEIAELMKTVKCLPNYYRLISKIGEGTFSTVYKALDIRRNYYKNEEWEHLMSSAEDEEQQQSPKPLNQFVALKRIYDTSSPHRIANEIELLLKFLGKPCISPLITAFRQQDQVFVVMPYIDNDDFRSIFSEMDMTEIKSYFRCMFTALNELSKADIVHRDIKPNNFLYSRRKKMGFVIDLGLAEHVDEGKRLEEQDARIEARSQGDMFTQISRNAAINRIPAKSSVSVLATLSNKENRAANTGASSSSNPTAAPVEESRPMGFVRNDVRRPIRASRAGTRGFRAPEVLFKVTKQSCAVDVWSAGVILACFMTGRYPFFISSEDSDAIMELAQVYGSREMKQCAQNYERTFHTNINLPATKIPWKKLAEHLNKETIAQWDPNEFHQALDLLEKTLDLNKDTRITAEQALKHPFLC</sequence>
<dbReference type="EMBL" id="BAABUJ010000016">
    <property type="protein sequence ID" value="GAA5800547.1"/>
    <property type="molecule type" value="Genomic_DNA"/>
</dbReference>